<reference evidence="1 2" key="1">
    <citation type="submission" date="2020-03" db="EMBL/GenBank/DDBJ databases">
        <title>Draft Genome Sequence of Cudoniella acicularis.</title>
        <authorList>
            <person name="Buettner E."/>
            <person name="Kellner H."/>
        </authorList>
    </citation>
    <scope>NUCLEOTIDE SEQUENCE [LARGE SCALE GENOMIC DNA]</scope>
    <source>
        <strain evidence="1 2">DSM 108380</strain>
    </source>
</reference>
<keyword evidence="2" id="KW-1185">Reference proteome</keyword>
<dbReference type="Proteomes" id="UP000566819">
    <property type="component" value="Unassembled WGS sequence"/>
</dbReference>
<name>A0A8H4W541_9HELO</name>
<dbReference type="AlphaFoldDB" id="A0A8H4W541"/>
<protein>
    <submittedName>
        <fullName evidence="1">Uncharacterized protein</fullName>
    </submittedName>
</protein>
<organism evidence="1 2">
    <name type="scientific">Cudoniella acicularis</name>
    <dbReference type="NCBI Taxonomy" id="354080"/>
    <lineage>
        <taxon>Eukaryota</taxon>
        <taxon>Fungi</taxon>
        <taxon>Dikarya</taxon>
        <taxon>Ascomycota</taxon>
        <taxon>Pezizomycotina</taxon>
        <taxon>Leotiomycetes</taxon>
        <taxon>Helotiales</taxon>
        <taxon>Tricladiaceae</taxon>
        <taxon>Cudoniella</taxon>
    </lineage>
</organism>
<sequence>MTGFGSPNIQALFVAKKNPGQNTPCNVSLSLTELDGMLQSPRHEPKTRGSEEHRLDARCTVLHKTVKQEAGGTGRRNQVEEYTRTVDGQQWQEVGVFVDFLLLALRAMESWTVLWNSVEQGPTCLAYTGLDNGARPTAQPAARIVRVRARPVQMSSFLKRASLNLFACVVKKTCNAIRHLVLRNSHKRNAATNEEDSEMRCIRNLAIPIAKRPLLLGLDGRDNSRTINVGEDEGEGHILRFTPPGDEIDGISKARCALQI</sequence>
<evidence type="ECO:0000313" key="1">
    <source>
        <dbReference type="EMBL" id="KAF4632055.1"/>
    </source>
</evidence>
<dbReference type="EMBL" id="JAAMPI010000384">
    <property type="protein sequence ID" value="KAF4632055.1"/>
    <property type="molecule type" value="Genomic_DNA"/>
</dbReference>
<gene>
    <name evidence="1" type="ORF">G7Y89_g6070</name>
</gene>
<comment type="caution">
    <text evidence="1">The sequence shown here is derived from an EMBL/GenBank/DDBJ whole genome shotgun (WGS) entry which is preliminary data.</text>
</comment>
<evidence type="ECO:0000313" key="2">
    <source>
        <dbReference type="Proteomes" id="UP000566819"/>
    </source>
</evidence>
<accession>A0A8H4W541</accession>
<proteinExistence type="predicted"/>